<keyword evidence="4 13" id="KW-0812">Transmembrane</keyword>
<dbReference type="GO" id="GO:0005886">
    <property type="term" value="C:plasma membrane"/>
    <property type="evidence" value="ECO:0007669"/>
    <property type="project" value="UniProtKB-SubCell"/>
</dbReference>
<dbReference type="PANTHER" id="PTHR33445">
    <property type="entry name" value="ATP SYNTHASE SUBUNIT B', CHLOROPLASTIC"/>
    <property type="match status" value="1"/>
</dbReference>
<dbReference type="PANTHER" id="PTHR33445:SF1">
    <property type="entry name" value="ATP SYNTHASE SUBUNIT B"/>
    <property type="match status" value="1"/>
</dbReference>
<comment type="function">
    <text evidence="10 13">F(1)F(0) ATP synthase produces ATP from ADP in the presence of a proton or sodium gradient. F-type ATPases consist of two structural domains, F(1) containing the extramembraneous catalytic core and F(0) containing the membrane proton channel, linked together by a central stalk and a peripheral stalk. During catalysis, ATP synthesis in the catalytic domain of F(1) is coupled via a rotary mechanism of the central stalk subunits to proton translocation.</text>
</comment>
<comment type="function">
    <text evidence="11">Component of the F(0) channel, it forms part of the peripheral stalk, linking F(1) to F(0). The b'-subunit is a diverged and duplicated form of b found in plants and photosynthetic bacteria.</text>
</comment>
<keyword evidence="15" id="KW-0175">Coiled coil</keyword>
<keyword evidence="2 13" id="KW-0813">Transport</keyword>
<dbReference type="InterPro" id="IPR050059">
    <property type="entry name" value="ATP_synthase_B_chain"/>
</dbReference>
<keyword evidence="13" id="KW-1003">Cell membrane</keyword>
<evidence type="ECO:0000256" key="14">
    <source>
        <dbReference type="RuleBase" id="RU003848"/>
    </source>
</evidence>
<feature type="coiled-coil region" evidence="15">
    <location>
        <begin position="77"/>
        <end position="104"/>
    </location>
</feature>
<evidence type="ECO:0000256" key="5">
    <source>
        <dbReference type="ARBA" id="ARBA00022781"/>
    </source>
</evidence>
<keyword evidence="5 13" id="KW-0375">Hydrogen ion transport</keyword>
<protein>
    <recommendedName>
        <fullName evidence="13">ATP synthase subunit b</fullName>
    </recommendedName>
    <alternativeName>
        <fullName evidence="13">ATP synthase F(0) sector subunit b</fullName>
    </alternativeName>
    <alternativeName>
        <fullName evidence="13">ATPase subunit I</fullName>
    </alternativeName>
    <alternativeName>
        <fullName evidence="13">F-type ATPase subunit b</fullName>
        <shortName evidence="13">F-ATPase subunit b</shortName>
    </alternativeName>
</protein>
<proteinExistence type="inferred from homology"/>
<evidence type="ECO:0000256" key="2">
    <source>
        <dbReference type="ARBA" id="ARBA00022448"/>
    </source>
</evidence>
<gene>
    <name evidence="16" type="primary">atpF2</name>
    <name evidence="13" type="synonym">atpF</name>
    <name evidence="16" type="ORF">GCM10011309_13180</name>
</gene>
<evidence type="ECO:0000256" key="10">
    <source>
        <dbReference type="ARBA" id="ARBA00025198"/>
    </source>
</evidence>
<keyword evidence="6 13" id="KW-1133">Transmembrane helix</keyword>
<evidence type="ECO:0000256" key="13">
    <source>
        <dbReference type="HAMAP-Rule" id="MF_01398"/>
    </source>
</evidence>
<evidence type="ECO:0000313" key="17">
    <source>
        <dbReference type="Proteomes" id="UP000600865"/>
    </source>
</evidence>
<dbReference type="GO" id="GO:0046961">
    <property type="term" value="F:proton-transporting ATPase activity, rotational mechanism"/>
    <property type="evidence" value="ECO:0007669"/>
    <property type="project" value="TreeGrafter"/>
</dbReference>
<evidence type="ECO:0000256" key="7">
    <source>
        <dbReference type="ARBA" id="ARBA00023065"/>
    </source>
</evidence>
<dbReference type="Proteomes" id="UP000600865">
    <property type="component" value="Unassembled WGS sequence"/>
</dbReference>
<dbReference type="Gene3D" id="6.10.250.1580">
    <property type="match status" value="1"/>
</dbReference>
<organism evidence="16 17">
    <name type="scientific">Litorimonas cladophorae</name>
    <dbReference type="NCBI Taxonomy" id="1220491"/>
    <lineage>
        <taxon>Bacteria</taxon>
        <taxon>Pseudomonadati</taxon>
        <taxon>Pseudomonadota</taxon>
        <taxon>Alphaproteobacteria</taxon>
        <taxon>Maricaulales</taxon>
        <taxon>Robiginitomaculaceae</taxon>
    </lineage>
</organism>
<dbReference type="GO" id="GO:0046933">
    <property type="term" value="F:proton-transporting ATP synthase activity, rotational mechanism"/>
    <property type="evidence" value="ECO:0007669"/>
    <property type="project" value="UniProtKB-UniRule"/>
</dbReference>
<accession>A0A918KI32</accession>
<sequence length="187" mass="20186">MHDALMDKMNWLMAAAETAGDYAGKDGGSGVFPPFDPAYFPSQLFWFFLTFFALYLLLSKVFLPRVGETIEERGSRIADDLDQASRMQREAEEAEKAYTRSLADARTKAMNVAETTKQSVDAEIQTELAAADAVADKAAEAAETRIRQVRTEALGNIETVAAEAAQAVVAALTGKTVTLAAVKSALN</sequence>
<comment type="subunit">
    <text evidence="13">F-type ATPases have 2 components, F(1) - the catalytic core - and F(0) - the membrane proton channel. F(1) has five subunits: alpha(3), beta(3), gamma(1), delta(1), epsilon(1). F(0) has three main subunits: a(1), b(2) and c(10-14). The alpha and beta chains form an alternating ring which encloses part of the gamma chain. F(1) is attached to F(0) by a central stalk formed by the gamma and epsilon chains, while a peripheral stalk is formed by the delta and b chains.</text>
</comment>
<evidence type="ECO:0000313" key="16">
    <source>
        <dbReference type="EMBL" id="GGX64394.1"/>
    </source>
</evidence>
<dbReference type="AlphaFoldDB" id="A0A918KI32"/>
<comment type="caution">
    <text evidence="16">The sequence shown here is derived from an EMBL/GenBank/DDBJ whole genome shotgun (WGS) entry which is preliminary data.</text>
</comment>
<dbReference type="GO" id="GO:0045259">
    <property type="term" value="C:proton-transporting ATP synthase complex"/>
    <property type="evidence" value="ECO:0007669"/>
    <property type="project" value="UniProtKB-KW"/>
</dbReference>
<evidence type="ECO:0000256" key="1">
    <source>
        <dbReference type="ARBA" id="ARBA00005513"/>
    </source>
</evidence>
<feature type="transmembrane region" description="Helical" evidence="13">
    <location>
        <begin position="44"/>
        <end position="63"/>
    </location>
</feature>
<keyword evidence="8 13" id="KW-0472">Membrane</keyword>
<evidence type="ECO:0000256" key="6">
    <source>
        <dbReference type="ARBA" id="ARBA00022989"/>
    </source>
</evidence>
<dbReference type="CDD" id="cd06503">
    <property type="entry name" value="ATP-synt_Fo_b"/>
    <property type="match status" value="1"/>
</dbReference>
<evidence type="ECO:0000256" key="8">
    <source>
        <dbReference type="ARBA" id="ARBA00023136"/>
    </source>
</evidence>
<dbReference type="InterPro" id="IPR002146">
    <property type="entry name" value="ATP_synth_b/b'su_bac/chlpt"/>
</dbReference>
<keyword evidence="9 13" id="KW-0066">ATP synthesis</keyword>
<keyword evidence="3 13" id="KW-0138">CF(0)</keyword>
<evidence type="ECO:0000256" key="11">
    <source>
        <dbReference type="ARBA" id="ARBA00025614"/>
    </source>
</evidence>
<dbReference type="GO" id="GO:0012505">
    <property type="term" value="C:endomembrane system"/>
    <property type="evidence" value="ECO:0007669"/>
    <property type="project" value="UniProtKB-SubCell"/>
</dbReference>
<name>A0A918KI32_9PROT</name>
<dbReference type="Pfam" id="PF00430">
    <property type="entry name" value="ATP-synt_B"/>
    <property type="match status" value="1"/>
</dbReference>
<reference evidence="16 17" key="1">
    <citation type="journal article" date="2014" name="Int. J. Syst. Evol. Microbiol.">
        <title>Complete genome sequence of Corynebacterium casei LMG S-19264T (=DSM 44701T), isolated from a smear-ripened cheese.</title>
        <authorList>
            <consortium name="US DOE Joint Genome Institute (JGI-PGF)"/>
            <person name="Walter F."/>
            <person name="Albersmeier A."/>
            <person name="Kalinowski J."/>
            <person name="Ruckert C."/>
        </authorList>
    </citation>
    <scope>NUCLEOTIDE SEQUENCE [LARGE SCALE GENOMIC DNA]</scope>
    <source>
        <strain evidence="16 17">KCTC 23968</strain>
    </source>
</reference>
<evidence type="ECO:0000256" key="3">
    <source>
        <dbReference type="ARBA" id="ARBA00022547"/>
    </source>
</evidence>
<evidence type="ECO:0000256" key="12">
    <source>
        <dbReference type="ARBA" id="ARBA00037847"/>
    </source>
</evidence>
<comment type="similarity">
    <text evidence="1 13 14">Belongs to the ATPase B chain family.</text>
</comment>
<evidence type="ECO:0000256" key="4">
    <source>
        <dbReference type="ARBA" id="ARBA00022692"/>
    </source>
</evidence>
<dbReference type="RefSeq" id="WP_189583021.1">
    <property type="nucleotide sequence ID" value="NZ_BMYV01000001.1"/>
</dbReference>
<comment type="subcellular location">
    <subcellularLocation>
        <location evidence="13">Cell membrane</location>
        <topology evidence="13">Single-pass membrane protein</topology>
    </subcellularLocation>
    <subcellularLocation>
        <location evidence="12">Endomembrane system</location>
        <topology evidence="12">Single-pass membrane protein</topology>
    </subcellularLocation>
</comment>
<dbReference type="EMBL" id="BMYV01000001">
    <property type="protein sequence ID" value="GGX64394.1"/>
    <property type="molecule type" value="Genomic_DNA"/>
</dbReference>
<dbReference type="HAMAP" id="MF_01398">
    <property type="entry name" value="ATP_synth_b_bprime"/>
    <property type="match status" value="1"/>
</dbReference>
<evidence type="ECO:0000256" key="15">
    <source>
        <dbReference type="SAM" id="Coils"/>
    </source>
</evidence>
<evidence type="ECO:0000256" key="9">
    <source>
        <dbReference type="ARBA" id="ARBA00023310"/>
    </source>
</evidence>
<keyword evidence="7 13" id="KW-0406">Ion transport</keyword>
<keyword evidence="17" id="KW-1185">Reference proteome</keyword>